<keyword evidence="2" id="KW-1185">Reference proteome</keyword>
<name>A0A183J8K3_9BILA</name>
<protein>
    <submittedName>
        <fullName evidence="1 3">Uncharacterized protein</fullName>
    </submittedName>
</protein>
<evidence type="ECO:0000313" key="1">
    <source>
        <dbReference type="EMBL" id="VDP46319.1"/>
    </source>
</evidence>
<organism evidence="3">
    <name type="scientific">Soboliphyme baturini</name>
    <dbReference type="NCBI Taxonomy" id="241478"/>
    <lineage>
        <taxon>Eukaryota</taxon>
        <taxon>Metazoa</taxon>
        <taxon>Ecdysozoa</taxon>
        <taxon>Nematoda</taxon>
        <taxon>Enoplea</taxon>
        <taxon>Dorylaimia</taxon>
        <taxon>Dioctophymatida</taxon>
        <taxon>Dioctophymatoidea</taxon>
        <taxon>Soboliphymatidae</taxon>
        <taxon>Soboliphyme</taxon>
    </lineage>
</organism>
<dbReference type="AlphaFoldDB" id="A0A183J8K3"/>
<reference evidence="1 2" key="2">
    <citation type="submission" date="2018-11" db="EMBL/GenBank/DDBJ databases">
        <authorList>
            <consortium name="Pathogen Informatics"/>
        </authorList>
    </citation>
    <scope>NUCLEOTIDE SEQUENCE [LARGE SCALE GENOMIC DNA]</scope>
</reference>
<sequence>MAVVKNMKWFNRRVESSSSRGFIAASRLLHRVPYFPCGRHDTQTGSLNSNVVTTAQDDVGPPPLTLAVVLVVVGDYVVAGRTESLTR</sequence>
<dbReference type="EMBL" id="UZAM01017188">
    <property type="protein sequence ID" value="VDP46319.1"/>
    <property type="molecule type" value="Genomic_DNA"/>
</dbReference>
<dbReference type="WBParaSite" id="SBAD_0001260601-mRNA-1">
    <property type="protein sequence ID" value="SBAD_0001260601-mRNA-1"/>
    <property type="gene ID" value="SBAD_0001260601"/>
</dbReference>
<evidence type="ECO:0000313" key="2">
    <source>
        <dbReference type="Proteomes" id="UP000270296"/>
    </source>
</evidence>
<reference evidence="3" key="1">
    <citation type="submission" date="2016-06" db="UniProtKB">
        <authorList>
            <consortium name="WormBaseParasite"/>
        </authorList>
    </citation>
    <scope>IDENTIFICATION</scope>
</reference>
<accession>A0A183J8K3</accession>
<dbReference type="Proteomes" id="UP000270296">
    <property type="component" value="Unassembled WGS sequence"/>
</dbReference>
<gene>
    <name evidence="1" type="ORF">SBAD_LOCUS12202</name>
</gene>
<evidence type="ECO:0000313" key="3">
    <source>
        <dbReference type="WBParaSite" id="SBAD_0001260601-mRNA-1"/>
    </source>
</evidence>
<proteinExistence type="predicted"/>